<proteinExistence type="predicted"/>
<feature type="transmembrane region" description="Helical" evidence="2">
    <location>
        <begin position="1847"/>
        <end position="1869"/>
    </location>
</feature>
<dbReference type="InterPro" id="IPR000014">
    <property type="entry name" value="PAS"/>
</dbReference>
<feature type="coiled-coil region" evidence="1">
    <location>
        <begin position="949"/>
        <end position="976"/>
    </location>
</feature>
<feature type="transmembrane region" description="Helical" evidence="2">
    <location>
        <begin position="275"/>
        <end position="293"/>
    </location>
</feature>
<feature type="transmembrane region" description="Helical" evidence="2">
    <location>
        <begin position="309"/>
        <end position="328"/>
    </location>
</feature>
<evidence type="ECO:0000256" key="1">
    <source>
        <dbReference type="SAM" id="Coils"/>
    </source>
</evidence>
<dbReference type="NCBIfam" id="TIGR00229">
    <property type="entry name" value="sensory_box"/>
    <property type="match status" value="1"/>
</dbReference>
<feature type="transmembrane region" description="Helical" evidence="2">
    <location>
        <begin position="214"/>
        <end position="234"/>
    </location>
</feature>
<keyword evidence="5" id="KW-1185">Reference proteome</keyword>
<protein>
    <recommendedName>
        <fullName evidence="3">PAS domain-containing protein</fullName>
    </recommendedName>
</protein>
<feature type="transmembrane region" description="Helical" evidence="2">
    <location>
        <begin position="131"/>
        <end position="153"/>
    </location>
</feature>
<dbReference type="FunFam" id="3.30.450.20:FF:000268">
    <property type="entry name" value="Uncharacterized protein"/>
    <property type="match status" value="1"/>
</dbReference>
<evidence type="ECO:0000259" key="3">
    <source>
        <dbReference type="PROSITE" id="PS50112"/>
    </source>
</evidence>
<feature type="transmembrane region" description="Helical" evidence="2">
    <location>
        <begin position="173"/>
        <end position="193"/>
    </location>
</feature>
<dbReference type="Proteomes" id="UP000692954">
    <property type="component" value="Unassembled WGS sequence"/>
</dbReference>
<feature type="transmembrane region" description="Helical" evidence="2">
    <location>
        <begin position="96"/>
        <end position="119"/>
    </location>
</feature>
<feature type="transmembrane region" description="Helical" evidence="2">
    <location>
        <begin position="240"/>
        <end position="268"/>
    </location>
</feature>
<keyword evidence="1" id="KW-0175">Coiled coil</keyword>
<dbReference type="PANTHER" id="PTHR31600">
    <property type="entry name" value="TINY MACROCYSTS PROTEIN B-RELATED"/>
    <property type="match status" value="1"/>
</dbReference>
<name>A0A8S1Q9X9_9CILI</name>
<dbReference type="OrthoDB" id="313484at2759"/>
<feature type="domain" description="PAS" evidence="3">
    <location>
        <begin position="662"/>
        <end position="705"/>
    </location>
</feature>
<dbReference type="InterPro" id="IPR052994">
    <property type="entry name" value="Tiny_macrocysts_regulators"/>
</dbReference>
<reference evidence="4" key="1">
    <citation type="submission" date="2021-01" db="EMBL/GenBank/DDBJ databases">
        <authorList>
            <consortium name="Genoscope - CEA"/>
            <person name="William W."/>
        </authorList>
    </citation>
    <scope>NUCLEOTIDE SEQUENCE</scope>
</reference>
<evidence type="ECO:0000313" key="4">
    <source>
        <dbReference type="EMBL" id="CAD8111541.1"/>
    </source>
</evidence>
<evidence type="ECO:0000313" key="5">
    <source>
        <dbReference type="Proteomes" id="UP000692954"/>
    </source>
</evidence>
<accession>A0A8S1Q9X9</accession>
<gene>
    <name evidence="4" type="ORF">PSON_ATCC_30995.1.T0980126</name>
</gene>
<keyword evidence="2" id="KW-0472">Membrane</keyword>
<feature type="transmembrane region" description="Helical" evidence="2">
    <location>
        <begin position="1314"/>
        <end position="1338"/>
    </location>
</feature>
<feature type="transmembrane region" description="Helical" evidence="2">
    <location>
        <begin position="1518"/>
        <end position="1544"/>
    </location>
</feature>
<keyword evidence="2" id="KW-0812">Transmembrane</keyword>
<dbReference type="PROSITE" id="PS50112">
    <property type="entry name" value="PAS"/>
    <property type="match status" value="1"/>
</dbReference>
<feature type="transmembrane region" description="Helical" evidence="2">
    <location>
        <begin position="1646"/>
        <end position="1668"/>
    </location>
</feature>
<evidence type="ECO:0000256" key="2">
    <source>
        <dbReference type="SAM" id="Phobius"/>
    </source>
</evidence>
<comment type="caution">
    <text evidence="4">The sequence shown here is derived from an EMBL/GenBank/DDBJ whole genome shotgun (WGS) entry which is preliminary data.</text>
</comment>
<sequence length="1915" mass="224854">MKQQPEPEIPTLQQQDKYLEKKRSGQGLEINFKLFNDFLKLRASGFSKVTIMLIVSFFHQALTDLHYSTESTLLNQILRACQYVDLLSLLRIDTNFSYFIFAIALIFTIGLTLLYLMIYILGPEYKPRKKFIGKLFVFLCDIYIWLMFFPSMITCFEFCLCNQEETCNFDGVRLILTLLAILGLLCGLLNIIVLTSLFQNNWENKKDCFNGENVIYLTCYQLSRFVLAFLVVFSTNIYTFFWLFMVISFTIYTLFLINILLGSGFLAFGTKYTRSLFIILLILMISTTFSSIIDELHRSQNSDTSVENFSVYFVFNLLFLLLVFSYNLRNAQSLSIQFDIRSLTPEDLHKQIYTTLAFLEVSITDISIDTYFKGILQRHLDFECQHPVIKGEGRCFCKKKKVYDSKKRKEVRVEEWITMKAIIMKFLIKSWIETYLGERPNDIGVQILYARFMFSKFHNHQIALHILSDLEKRFTFLLDRYKSYQLKWKIIKFIRHKNSDSYKGKLEIENALFVEEQIDSIKNNITNILKQNCVFWNNLQQTTIDMSEMDNLLQMQFKKIEETKHLWITITNYLEFKKKWKFYYAWFTLYILNKKIKNRILDNFQGFQVNENDIFSEELQEHNAEEDVNSVKSGYLDNDKIEIKNRKIIFDRKACIIQASDDIQSQILKVNKQFTRIFGYSSEEVIKKLPIINLMPDVYSKVHPQILNDYKQTGRTSSLYSQRKIYCLHKSGIMFTAWKFLKLYVDLNGLSQFVIMVRPTDFDNEKKHDYMILNNDWEINGMTNNVLQGLNLDPSLFKKVSSEFILFNMLLFAPKLIQYSRIAPLINEERDLSIFGMMKNPKKPVQKIIHQQNVLENQLSNSSKPRINVNMLGSASLKQSLGKPIQGMYSDLDFGSKVLLPQQSIDQQVQQQQQQLVVQNERDKFLQHQMSSISDKNEFEDFNKQLGQFDKIQNLNQEMERRAEEQINQLKETQFQNNYQKIQTLGIKEKDAFSEDNATRDEIIEKIKGIKILEGKINSGEQIQFRMKIPENMDKIIDYYTTQKSKMYQLKKQQDEQVKQEEVVDQVKKKEKLFIKQGTQQREFRKKARLMFQKAAEMKRCQDDVNFYELLVEIYQKLIQEQKTRTYKVNCTIQFLKIKDERVGIIKIISINEIMKIKRVARERDGNRKQSVFLKNIQPSRDLGGRGSKLSATNLANQFENSKFVSMVSESDTKQQISPVDIKSAPKIPLIKDKQSKGNLGYQMNGQVQVQVQELDDDKDLLIDSKAFNKMINWDTFQQQFKMQQGALNFSLNAGDNIYRKEDNNKPRKFLIKIAYLTWFLRIMFVAIITLNLLTYFLKPFLEFNPMISQSQRILALSQMQTTMIETYDTLLDLLIFREDSDFNEIGMKDKLTYYSYQLSSIQQSYEFLKIQIQDLDQLQTFLDDNIFYSTPISDESIIGAANTTLTLDNKDIFSKFIMLEHQISMMDAPLLEIISPSDPIVKFIRFVTIPQLYNQLNNAVMELQTVVLDKSDSISDFVVIILSIEGSLLAIGFFGLLIIIFWISQTFKAVLKIFILIQKNDLNKIVKQQKFIENQFKYIITKDLEISGIQPKSVYQRFNSLSSKNNFQMQQNFLLINEEEEQNMNKKREKNIIDRQLLKQLTLKLYATYIILVLLSAGASLAFFLTLKQASSNISNIITIGYVTISDFSDNQLLLVSVKERYYNEDNYQSNFLPQVQSLLENQIETIKQTPSINNPGYGEFYNGFQAVYFSNLCSYLFNYTLLTQTEQSDCETLINGKLKDGIIAFNQYFLSNVQDYVLLNIDRFGFINNKQIWNFNSCIDYIKRAFKTLLTEWAKDLNQLIDSNITLILVLLIVMQLFQLIVFLVIAEMYLVNQLNKTFSFYRLVYKSYMPNDIIQKEKIIRAQLIRYNIIKK</sequence>
<dbReference type="EMBL" id="CAJJDN010000098">
    <property type="protein sequence ID" value="CAD8111541.1"/>
    <property type="molecule type" value="Genomic_DNA"/>
</dbReference>
<dbReference type="PANTHER" id="PTHR31600:SF2">
    <property type="entry name" value="GAMETE ENRICHED GENE 10 PROTEIN-RELATED"/>
    <property type="match status" value="1"/>
</dbReference>
<keyword evidence="2" id="KW-1133">Transmembrane helix</keyword>
<organism evidence="4 5">
    <name type="scientific">Paramecium sonneborni</name>
    <dbReference type="NCBI Taxonomy" id="65129"/>
    <lineage>
        <taxon>Eukaryota</taxon>
        <taxon>Sar</taxon>
        <taxon>Alveolata</taxon>
        <taxon>Ciliophora</taxon>
        <taxon>Intramacronucleata</taxon>
        <taxon>Oligohymenophorea</taxon>
        <taxon>Peniculida</taxon>
        <taxon>Parameciidae</taxon>
        <taxon>Paramecium</taxon>
    </lineage>
</organism>